<evidence type="ECO:0000313" key="8">
    <source>
        <dbReference type="EMBL" id="MBB5209490.1"/>
    </source>
</evidence>
<keyword evidence="4 7" id="KW-1133">Transmembrane helix</keyword>
<dbReference type="GO" id="GO:0032153">
    <property type="term" value="C:cell division site"/>
    <property type="evidence" value="ECO:0007669"/>
    <property type="project" value="UniProtKB-UniRule"/>
</dbReference>
<evidence type="ECO:0000313" key="9">
    <source>
        <dbReference type="Proteomes" id="UP000521199"/>
    </source>
</evidence>
<feature type="coiled-coil region" evidence="7">
    <location>
        <begin position="30"/>
        <end position="64"/>
    </location>
</feature>
<evidence type="ECO:0000256" key="1">
    <source>
        <dbReference type="ARBA" id="ARBA00022475"/>
    </source>
</evidence>
<evidence type="ECO:0000256" key="7">
    <source>
        <dbReference type="HAMAP-Rule" id="MF_00599"/>
    </source>
</evidence>
<dbReference type="Pfam" id="PF04977">
    <property type="entry name" value="DivIC"/>
    <property type="match status" value="1"/>
</dbReference>
<dbReference type="RefSeq" id="WP_183962024.1">
    <property type="nucleotide sequence ID" value="NZ_JACHHP010000006.1"/>
</dbReference>
<comment type="caution">
    <text evidence="8">The sequence shown here is derived from an EMBL/GenBank/DDBJ whole genome shotgun (WGS) entry which is preliminary data.</text>
</comment>
<dbReference type="Proteomes" id="UP000521199">
    <property type="component" value="Unassembled WGS sequence"/>
</dbReference>
<organism evidence="8 9">
    <name type="scientific">Chiayiivirga flava</name>
    <dbReference type="NCBI Taxonomy" id="659595"/>
    <lineage>
        <taxon>Bacteria</taxon>
        <taxon>Pseudomonadati</taxon>
        <taxon>Pseudomonadota</taxon>
        <taxon>Gammaproteobacteria</taxon>
        <taxon>Lysobacterales</taxon>
        <taxon>Lysobacteraceae</taxon>
        <taxon>Chiayiivirga</taxon>
    </lineage>
</organism>
<comment type="similarity">
    <text evidence="7">Belongs to the FtsB family.</text>
</comment>
<protein>
    <recommendedName>
        <fullName evidence="7">Cell division protein FtsB</fullName>
    </recommendedName>
</protein>
<feature type="topological domain" description="Periplasmic" evidence="7">
    <location>
        <begin position="23"/>
        <end position="105"/>
    </location>
</feature>
<keyword evidence="5 7" id="KW-0472">Membrane</keyword>
<keyword evidence="3 7" id="KW-0812">Transmembrane</keyword>
<sequence length="105" mass="11392">MARLLALILVAVVILLQLKLWVGAGGWREVEQLRATVAAQAAENARLQQRNAALAAEVDDLKSGEAAIEERARAELGMIKPDETFYRIVEPGALPAPPVEQEPQP</sequence>
<evidence type="ECO:0000256" key="2">
    <source>
        <dbReference type="ARBA" id="ARBA00022618"/>
    </source>
</evidence>
<proteinExistence type="inferred from homology"/>
<accession>A0A7W8D9Z5</accession>
<evidence type="ECO:0000256" key="4">
    <source>
        <dbReference type="ARBA" id="ARBA00022989"/>
    </source>
</evidence>
<dbReference type="NCBIfam" id="NF002058">
    <property type="entry name" value="PRK00888.1"/>
    <property type="match status" value="1"/>
</dbReference>
<dbReference type="InterPro" id="IPR023081">
    <property type="entry name" value="Cell_div_FtsB"/>
</dbReference>
<dbReference type="PANTHER" id="PTHR37485:SF1">
    <property type="entry name" value="CELL DIVISION PROTEIN FTSB"/>
    <property type="match status" value="1"/>
</dbReference>
<evidence type="ECO:0000256" key="5">
    <source>
        <dbReference type="ARBA" id="ARBA00023136"/>
    </source>
</evidence>
<dbReference type="EMBL" id="JACHHP010000006">
    <property type="protein sequence ID" value="MBB5209490.1"/>
    <property type="molecule type" value="Genomic_DNA"/>
</dbReference>
<dbReference type="HAMAP" id="MF_00599">
    <property type="entry name" value="FtsB"/>
    <property type="match status" value="1"/>
</dbReference>
<dbReference type="GO" id="GO:0030428">
    <property type="term" value="C:cell septum"/>
    <property type="evidence" value="ECO:0007669"/>
    <property type="project" value="TreeGrafter"/>
</dbReference>
<comment type="function">
    <text evidence="7">Essential cell division protein. May link together the upstream cell division proteins, which are predominantly cytoplasmic, with the downstream cell division proteins, which are predominantly periplasmic.</text>
</comment>
<dbReference type="GO" id="GO:0043093">
    <property type="term" value="P:FtsZ-dependent cytokinesis"/>
    <property type="evidence" value="ECO:0007669"/>
    <property type="project" value="UniProtKB-UniRule"/>
</dbReference>
<gene>
    <name evidence="7" type="primary">ftsB</name>
    <name evidence="8" type="ORF">HNQ52_003059</name>
</gene>
<keyword evidence="7" id="KW-0175">Coiled coil</keyword>
<evidence type="ECO:0000256" key="6">
    <source>
        <dbReference type="ARBA" id="ARBA00023306"/>
    </source>
</evidence>
<keyword evidence="1 7" id="KW-1003">Cell membrane</keyword>
<keyword evidence="9" id="KW-1185">Reference proteome</keyword>
<dbReference type="InterPro" id="IPR007060">
    <property type="entry name" value="FtsL/DivIC"/>
</dbReference>
<keyword evidence="7" id="KW-0997">Cell inner membrane</keyword>
<dbReference type="AlphaFoldDB" id="A0A7W8D9Z5"/>
<evidence type="ECO:0000256" key="3">
    <source>
        <dbReference type="ARBA" id="ARBA00022692"/>
    </source>
</evidence>
<keyword evidence="6 7" id="KW-0131">Cell cycle</keyword>
<dbReference type="GO" id="GO:0005886">
    <property type="term" value="C:plasma membrane"/>
    <property type="evidence" value="ECO:0007669"/>
    <property type="project" value="UniProtKB-SubCell"/>
</dbReference>
<comment type="subcellular location">
    <subcellularLocation>
        <location evidence="7">Cell inner membrane</location>
        <topology evidence="7">Single-pass type II membrane protein</topology>
    </subcellularLocation>
    <text evidence="7">Localizes to the division septum.</text>
</comment>
<keyword evidence="2 7" id="KW-0132">Cell division</keyword>
<reference evidence="8 9" key="1">
    <citation type="submission" date="2020-08" db="EMBL/GenBank/DDBJ databases">
        <title>Genomic Encyclopedia of Type Strains, Phase IV (KMG-IV): sequencing the most valuable type-strain genomes for metagenomic binning, comparative biology and taxonomic classification.</title>
        <authorList>
            <person name="Goeker M."/>
        </authorList>
    </citation>
    <scope>NUCLEOTIDE SEQUENCE [LARGE SCALE GENOMIC DNA]</scope>
    <source>
        <strain evidence="8 9">DSM 24163</strain>
    </source>
</reference>
<comment type="subunit">
    <text evidence="7">Part of a complex composed of FtsB, FtsL and FtsQ.</text>
</comment>
<dbReference type="PANTHER" id="PTHR37485">
    <property type="entry name" value="CELL DIVISION PROTEIN FTSB"/>
    <property type="match status" value="1"/>
</dbReference>
<name>A0A7W8D9Z5_9GAMM</name>
<feature type="topological domain" description="Cytoplasmic" evidence="7">
    <location>
        <begin position="1"/>
        <end position="4"/>
    </location>
</feature>